<evidence type="ECO:0000256" key="5">
    <source>
        <dbReference type="ARBA" id="ARBA00024247"/>
    </source>
</evidence>
<name>A0A085JC75_9GAMM</name>
<evidence type="ECO:0000256" key="4">
    <source>
        <dbReference type="ARBA" id="ARBA00024200"/>
    </source>
</evidence>
<dbReference type="eggNOG" id="COG1977">
    <property type="taxonomic scope" value="Bacteria"/>
</dbReference>
<dbReference type="EMBL" id="JMPR01000041">
    <property type="protein sequence ID" value="KFD18071.1"/>
    <property type="molecule type" value="Genomic_DNA"/>
</dbReference>
<reference evidence="6 7" key="1">
    <citation type="submission" date="2014-05" db="EMBL/GenBank/DDBJ databases">
        <title>ATOL: Assembling a taxonomically balanced genome-scale reconstruction of the evolutionary history of the Enterobacteriaceae.</title>
        <authorList>
            <person name="Plunkett G.III."/>
            <person name="Neeno-Eckwall E.C."/>
            <person name="Glasner J.D."/>
            <person name="Perna N.T."/>
        </authorList>
    </citation>
    <scope>NUCLEOTIDE SEQUENCE [LARGE SCALE GENOMIC DNA]</scope>
    <source>
        <strain evidence="6 7">ATCC 33301</strain>
    </source>
</reference>
<dbReference type="GO" id="GO:1990133">
    <property type="term" value="C:molybdopterin adenylyltransferase complex"/>
    <property type="evidence" value="ECO:0007669"/>
    <property type="project" value="TreeGrafter"/>
</dbReference>
<dbReference type="InterPro" id="IPR003749">
    <property type="entry name" value="ThiS/MoaD-like"/>
</dbReference>
<evidence type="ECO:0000256" key="2">
    <source>
        <dbReference type="ARBA" id="ARBA00022741"/>
    </source>
</evidence>
<dbReference type="GO" id="GO:0000166">
    <property type="term" value="F:nucleotide binding"/>
    <property type="evidence" value="ECO:0007669"/>
    <property type="project" value="UniProtKB-KW"/>
</dbReference>
<evidence type="ECO:0000313" key="7">
    <source>
        <dbReference type="Proteomes" id="UP000028602"/>
    </source>
</evidence>
<evidence type="ECO:0000256" key="1">
    <source>
        <dbReference type="ARBA" id="ARBA00005046"/>
    </source>
</evidence>
<gene>
    <name evidence="6" type="primary">moaD</name>
    <name evidence="6" type="ORF">GTPT_2803</name>
</gene>
<keyword evidence="7" id="KW-1185">Reference proteome</keyword>
<accession>A0A085JC75</accession>
<dbReference type="FunFam" id="3.10.20.30:FF:000010">
    <property type="entry name" value="Molybdopterin synthase sulfur carrier subunit"/>
    <property type="match status" value="1"/>
</dbReference>
<organism evidence="6 7">
    <name type="scientific">Tatumella ptyseos ATCC 33301</name>
    <dbReference type="NCBI Taxonomy" id="1005995"/>
    <lineage>
        <taxon>Bacteria</taxon>
        <taxon>Pseudomonadati</taxon>
        <taxon>Pseudomonadota</taxon>
        <taxon>Gammaproteobacteria</taxon>
        <taxon>Enterobacterales</taxon>
        <taxon>Erwiniaceae</taxon>
        <taxon>Tatumella</taxon>
    </lineage>
</organism>
<dbReference type="InterPro" id="IPR016155">
    <property type="entry name" value="Mopterin_synth/thiamin_S_b"/>
</dbReference>
<dbReference type="CDD" id="cd00754">
    <property type="entry name" value="Ubl_MoaD"/>
    <property type="match status" value="1"/>
</dbReference>
<keyword evidence="3" id="KW-0501">Molybdenum cofactor biosynthesis</keyword>
<dbReference type="OrthoDB" id="9801945at2"/>
<dbReference type="GO" id="GO:0006777">
    <property type="term" value="P:Mo-molybdopterin cofactor biosynthetic process"/>
    <property type="evidence" value="ECO:0007669"/>
    <property type="project" value="UniProtKB-KW"/>
</dbReference>
<dbReference type="SUPFAM" id="SSF54285">
    <property type="entry name" value="MoaD/ThiS"/>
    <property type="match status" value="1"/>
</dbReference>
<dbReference type="AlphaFoldDB" id="A0A085JC75"/>
<comment type="caution">
    <text evidence="6">The sequence shown here is derived from an EMBL/GenBank/DDBJ whole genome shotgun (WGS) entry which is preliminary data.</text>
</comment>
<dbReference type="Gene3D" id="3.10.20.30">
    <property type="match status" value="1"/>
</dbReference>
<dbReference type="PANTHER" id="PTHR33359">
    <property type="entry name" value="MOLYBDOPTERIN SYNTHASE SULFUR CARRIER SUBUNIT"/>
    <property type="match status" value="1"/>
</dbReference>
<dbReference type="Pfam" id="PF02597">
    <property type="entry name" value="ThiS"/>
    <property type="match status" value="1"/>
</dbReference>
<evidence type="ECO:0000256" key="3">
    <source>
        <dbReference type="ARBA" id="ARBA00023150"/>
    </source>
</evidence>
<evidence type="ECO:0000313" key="6">
    <source>
        <dbReference type="EMBL" id="KFD18071.1"/>
    </source>
</evidence>
<proteinExistence type="inferred from homology"/>
<comment type="similarity">
    <text evidence="4">Belongs to the MoaD family.</text>
</comment>
<dbReference type="InterPro" id="IPR012675">
    <property type="entry name" value="Beta-grasp_dom_sf"/>
</dbReference>
<dbReference type="PANTHER" id="PTHR33359:SF1">
    <property type="entry name" value="MOLYBDOPTERIN SYNTHASE SULFUR CARRIER SUBUNIT"/>
    <property type="match status" value="1"/>
</dbReference>
<comment type="pathway">
    <text evidence="1">Cofactor biosynthesis; molybdopterin biosynthesis.</text>
</comment>
<sequence>MINVLFFARVRELAGRSELKVASVYPDVDALHQHLVTLDDPLALALEKEKLLVAVNQTLVSFSHPLNDGDEVAFFPPVTGG</sequence>
<dbReference type="NCBIfam" id="TIGR01682">
    <property type="entry name" value="moaD"/>
    <property type="match status" value="1"/>
</dbReference>
<protein>
    <recommendedName>
        <fullName evidence="5">Molybdopterin synthase sulfur carrier subunit</fullName>
    </recommendedName>
</protein>
<dbReference type="RefSeq" id="WP_025902917.1">
    <property type="nucleotide sequence ID" value="NZ_ATMJ01000033.1"/>
</dbReference>
<dbReference type="NCBIfam" id="NF008347">
    <property type="entry name" value="PRK11130.1"/>
    <property type="match status" value="1"/>
</dbReference>
<dbReference type="Proteomes" id="UP000028602">
    <property type="component" value="Unassembled WGS sequence"/>
</dbReference>
<dbReference type="InterPro" id="IPR044672">
    <property type="entry name" value="MOCS2A"/>
</dbReference>
<keyword evidence="2" id="KW-0547">Nucleotide-binding</keyword>